<dbReference type="AlphaFoldDB" id="A0A166C673"/>
<dbReference type="EMBL" id="KV428090">
    <property type="protein sequence ID" value="KZT37120.1"/>
    <property type="molecule type" value="Genomic_DNA"/>
</dbReference>
<proteinExistence type="predicted"/>
<accession>A0A166C673</accession>
<evidence type="ECO:0008006" key="3">
    <source>
        <dbReference type="Google" id="ProtNLM"/>
    </source>
</evidence>
<dbReference type="OrthoDB" id="2447803at2759"/>
<dbReference type="Gene3D" id="3.80.10.10">
    <property type="entry name" value="Ribonuclease Inhibitor"/>
    <property type="match status" value="1"/>
</dbReference>
<dbReference type="InterPro" id="IPR032675">
    <property type="entry name" value="LRR_dom_sf"/>
</dbReference>
<organism evidence="1 2">
    <name type="scientific">Sistotremastrum suecicum HHB10207 ss-3</name>
    <dbReference type="NCBI Taxonomy" id="1314776"/>
    <lineage>
        <taxon>Eukaryota</taxon>
        <taxon>Fungi</taxon>
        <taxon>Dikarya</taxon>
        <taxon>Basidiomycota</taxon>
        <taxon>Agaricomycotina</taxon>
        <taxon>Agaricomycetes</taxon>
        <taxon>Sistotremastrales</taxon>
        <taxon>Sistotremastraceae</taxon>
        <taxon>Sistotremastrum</taxon>
    </lineage>
</organism>
<dbReference type="STRING" id="1314776.A0A166C673"/>
<reference evidence="1 2" key="1">
    <citation type="journal article" date="2016" name="Mol. Biol. Evol.">
        <title>Comparative Genomics of Early-Diverging Mushroom-Forming Fungi Provides Insights into the Origins of Lignocellulose Decay Capabilities.</title>
        <authorList>
            <person name="Nagy L.G."/>
            <person name="Riley R."/>
            <person name="Tritt A."/>
            <person name="Adam C."/>
            <person name="Daum C."/>
            <person name="Floudas D."/>
            <person name="Sun H."/>
            <person name="Yadav J.S."/>
            <person name="Pangilinan J."/>
            <person name="Larsson K.H."/>
            <person name="Matsuura K."/>
            <person name="Barry K."/>
            <person name="Labutti K."/>
            <person name="Kuo R."/>
            <person name="Ohm R.A."/>
            <person name="Bhattacharya S.S."/>
            <person name="Shirouzu T."/>
            <person name="Yoshinaga Y."/>
            <person name="Martin F.M."/>
            <person name="Grigoriev I.V."/>
            <person name="Hibbett D.S."/>
        </authorList>
    </citation>
    <scope>NUCLEOTIDE SEQUENCE [LARGE SCALE GENOMIC DNA]</scope>
    <source>
        <strain evidence="1 2">HHB10207 ss-3</strain>
    </source>
</reference>
<sequence length="534" mass="60252">MNAFFNNHYLLSLTFEHNSQVDLARLGRVSKSVSEPALDALYRKLQNPLVLFSLLSPLDLERNTLIFKLQINATDWDRFQFYSRRVRVLTYTANKNGLISPKLWNDIALTSPSKAIFPGMHSLHWFSGAAVHLAQYSLLLMHEGLTCLEIEGWDEPARLFRGVSKMAPQLRKLQLHSSNRTRDAADEREIIFLIENVRTLQEITVPLPLVNTKTMDVLSTAPSLKRISWSERSRADEQARNIPSCSPNFVEGSFQSLKHLDQIFDLRTLCGTPASLWYPQNLSALQCLIRVHESPGSLIKGFKTICRTFPSLRRLVIRLSLDDVDALHPVPTNGALRPFMALKRMQEFTLLIPVAVNLTMVDDDLDQLAKSWPSLKTFEISYAEPDLSHAIFTPLTLAALFPFAEHCPRLRKLHLHVRTDLPVSRQSTPTTRFSKTFSTLTLGCPVIPNPLITAMILSRISGPNLKVVRCKHHIISPQGRESWAEFAKLLESFVTARGEERTRASSLAGELAGLKDYVLQNGLPLPNLVQQDPA</sequence>
<name>A0A166C673_9AGAM</name>
<protein>
    <recommendedName>
        <fullName evidence="3">F-box domain-containing protein</fullName>
    </recommendedName>
</protein>
<dbReference type="SUPFAM" id="SSF52047">
    <property type="entry name" value="RNI-like"/>
    <property type="match status" value="1"/>
</dbReference>
<keyword evidence="2" id="KW-1185">Reference proteome</keyword>
<evidence type="ECO:0000313" key="2">
    <source>
        <dbReference type="Proteomes" id="UP000076798"/>
    </source>
</evidence>
<evidence type="ECO:0000313" key="1">
    <source>
        <dbReference type="EMBL" id="KZT37120.1"/>
    </source>
</evidence>
<gene>
    <name evidence="1" type="ORF">SISSUDRAFT_1063075</name>
</gene>
<dbReference type="Proteomes" id="UP000076798">
    <property type="component" value="Unassembled WGS sequence"/>
</dbReference>